<dbReference type="EMBL" id="LPZR01000179">
    <property type="protein sequence ID" value="KYO51233.1"/>
    <property type="molecule type" value="Genomic_DNA"/>
</dbReference>
<sequence length="124" mass="13319">MQYMMVIYETAEAHAKQKDPARAGAYWGGWGAYVEAIRASGIMLEGHGLLPPETATTLRITDGRREVQDGPFADTKERLAGYFVIEVPDLDTALDWAARCPAAAEGAVELRPVMPSAQEPGGAA</sequence>
<proteinExistence type="inferred from homology"/>
<evidence type="ECO:0000313" key="3">
    <source>
        <dbReference type="EMBL" id="KYO51233.1"/>
    </source>
</evidence>
<dbReference type="Proteomes" id="UP000075787">
    <property type="component" value="Unassembled WGS sequence"/>
</dbReference>
<dbReference type="OrthoDB" id="9807535at2"/>
<evidence type="ECO:0000313" key="4">
    <source>
        <dbReference type="Proteomes" id="UP000075787"/>
    </source>
</evidence>
<dbReference type="Gene3D" id="3.30.70.1060">
    <property type="entry name" value="Dimeric alpha+beta barrel"/>
    <property type="match status" value="1"/>
</dbReference>
<gene>
    <name evidence="3" type="ORF">AUP44_01155</name>
</gene>
<evidence type="ECO:0000256" key="1">
    <source>
        <dbReference type="ARBA" id="ARBA00007689"/>
    </source>
</evidence>
<dbReference type="InterPro" id="IPR011008">
    <property type="entry name" value="Dimeric_a/b-barrel"/>
</dbReference>
<evidence type="ECO:0000259" key="2">
    <source>
        <dbReference type="Pfam" id="PF03795"/>
    </source>
</evidence>
<dbReference type="SUPFAM" id="SSF54909">
    <property type="entry name" value="Dimeric alpha+beta barrel"/>
    <property type="match status" value="1"/>
</dbReference>
<organism evidence="3 4">
    <name type="scientific">Tistrella mobilis</name>
    <dbReference type="NCBI Taxonomy" id="171437"/>
    <lineage>
        <taxon>Bacteria</taxon>
        <taxon>Pseudomonadati</taxon>
        <taxon>Pseudomonadota</taxon>
        <taxon>Alphaproteobacteria</taxon>
        <taxon>Geminicoccales</taxon>
        <taxon>Geminicoccaceae</taxon>
        <taxon>Tistrella</taxon>
    </lineage>
</organism>
<dbReference type="AlphaFoldDB" id="A0A162KGT2"/>
<dbReference type="GeneID" id="97243745"/>
<dbReference type="RefSeq" id="WP_062766679.1">
    <property type="nucleotide sequence ID" value="NZ_CP121027.1"/>
</dbReference>
<comment type="similarity">
    <text evidence="1">Belongs to the YciI family.</text>
</comment>
<dbReference type="Pfam" id="PF03795">
    <property type="entry name" value="YCII"/>
    <property type="match status" value="1"/>
</dbReference>
<name>A0A162KGT2_9PROT</name>
<accession>A0A162KGT2</accession>
<comment type="caution">
    <text evidence="3">The sequence shown here is derived from an EMBL/GenBank/DDBJ whole genome shotgun (WGS) entry which is preliminary data.</text>
</comment>
<protein>
    <recommendedName>
        <fullName evidence="2">YCII-related domain-containing protein</fullName>
    </recommendedName>
</protein>
<dbReference type="PANTHER" id="PTHR35174:SF3">
    <property type="entry name" value="BLL7171 PROTEIN"/>
    <property type="match status" value="1"/>
</dbReference>
<dbReference type="InterPro" id="IPR005545">
    <property type="entry name" value="YCII"/>
</dbReference>
<dbReference type="PANTHER" id="PTHR35174">
    <property type="entry name" value="BLL7171 PROTEIN-RELATED"/>
    <property type="match status" value="1"/>
</dbReference>
<feature type="domain" description="YCII-related" evidence="2">
    <location>
        <begin position="1"/>
        <end position="115"/>
    </location>
</feature>
<reference evidence="3 4" key="1">
    <citation type="submission" date="2015-12" db="EMBL/GenBank/DDBJ databases">
        <title>Genome sequence of Tistrella mobilis MCCC 1A02139.</title>
        <authorList>
            <person name="Lu L."/>
            <person name="Lai Q."/>
            <person name="Shao Z."/>
            <person name="Qian P."/>
        </authorList>
    </citation>
    <scope>NUCLEOTIDE SEQUENCE [LARGE SCALE GENOMIC DNA]</scope>
    <source>
        <strain evidence="3 4">MCCC 1A02139</strain>
    </source>
</reference>